<accession>A0ABD3H0Z3</accession>
<evidence type="ECO:0000313" key="1">
    <source>
        <dbReference type="EMBL" id="KAL3685202.1"/>
    </source>
</evidence>
<evidence type="ECO:0000313" key="2">
    <source>
        <dbReference type="Proteomes" id="UP001633002"/>
    </source>
</evidence>
<protein>
    <submittedName>
        <fullName evidence="1">Uncharacterized protein</fullName>
    </submittedName>
</protein>
<gene>
    <name evidence="1" type="ORF">R1sor_003224</name>
</gene>
<name>A0ABD3H0Z3_9MARC</name>
<proteinExistence type="predicted"/>
<dbReference type="Proteomes" id="UP001633002">
    <property type="component" value="Unassembled WGS sequence"/>
</dbReference>
<organism evidence="1 2">
    <name type="scientific">Riccia sorocarpa</name>
    <dbReference type="NCBI Taxonomy" id="122646"/>
    <lineage>
        <taxon>Eukaryota</taxon>
        <taxon>Viridiplantae</taxon>
        <taxon>Streptophyta</taxon>
        <taxon>Embryophyta</taxon>
        <taxon>Marchantiophyta</taxon>
        <taxon>Marchantiopsida</taxon>
        <taxon>Marchantiidae</taxon>
        <taxon>Marchantiales</taxon>
        <taxon>Ricciaceae</taxon>
        <taxon>Riccia</taxon>
    </lineage>
</organism>
<dbReference type="AlphaFoldDB" id="A0ABD3H0Z3"/>
<keyword evidence="2" id="KW-1185">Reference proteome</keyword>
<sequence length="201" mass="22451">MAAPRSLSEINDLIAGGLGFPKTRLAVTVPQFSSNEQLHYVYRACAFRRGDRGERMCWKSVERLAEKASFLEKRSKEVAGDWEVCIDARPKDMFRDAKVTYFSHFLNCLDNLPTVYEVEQKFAEQVKVSGSAIDTHVLGTTARAVRALQECRLKVDSSIGQFNHICEQTSSVQTEIEEVKSVLDETAGAVEDILSLVESQG</sequence>
<reference evidence="1 2" key="1">
    <citation type="submission" date="2024-09" db="EMBL/GenBank/DDBJ databases">
        <title>Chromosome-scale assembly of Riccia sorocarpa.</title>
        <authorList>
            <person name="Paukszto L."/>
        </authorList>
    </citation>
    <scope>NUCLEOTIDE SEQUENCE [LARGE SCALE GENOMIC DNA]</scope>
    <source>
        <strain evidence="1">LP-2024</strain>
        <tissue evidence="1">Aerial parts of the thallus</tissue>
    </source>
</reference>
<dbReference type="EMBL" id="JBJQOH010000006">
    <property type="protein sequence ID" value="KAL3685202.1"/>
    <property type="molecule type" value="Genomic_DNA"/>
</dbReference>
<comment type="caution">
    <text evidence="1">The sequence shown here is derived from an EMBL/GenBank/DDBJ whole genome shotgun (WGS) entry which is preliminary data.</text>
</comment>